<keyword evidence="2" id="KW-0378">Hydrolase</keyword>
<dbReference type="PROSITE" id="PS51194">
    <property type="entry name" value="HELICASE_CTER"/>
    <property type="match status" value="1"/>
</dbReference>
<dbReference type="GO" id="GO:0005829">
    <property type="term" value="C:cytosol"/>
    <property type="evidence" value="ECO:0007669"/>
    <property type="project" value="TreeGrafter"/>
</dbReference>
<protein>
    <submittedName>
        <fullName evidence="11">DEAD/DEAH box helicase</fullName>
    </submittedName>
</protein>
<evidence type="ECO:0000259" key="9">
    <source>
        <dbReference type="PROSITE" id="PS51194"/>
    </source>
</evidence>
<feature type="compositionally biased region" description="Low complexity" evidence="7">
    <location>
        <begin position="48"/>
        <end position="58"/>
    </location>
</feature>
<evidence type="ECO:0000313" key="12">
    <source>
        <dbReference type="Proteomes" id="UP000274391"/>
    </source>
</evidence>
<dbReference type="CDD" id="cd18787">
    <property type="entry name" value="SF2_C_DEAD"/>
    <property type="match status" value="1"/>
</dbReference>
<comment type="similarity">
    <text evidence="5">Belongs to the DEAD box helicase family.</text>
</comment>
<dbReference type="InterPro" id="IPR044742">
    <property type="entry name" value="DEAD/DEAH_RhlB"/>
</dbReference>
<dbReference type="EMBL" id="RQVS01000006">
    <property type="protein sequence ID" value="RRJ87051.1"/>
    <property type="molecule type" value="Genomic_DNA"/>
</dbReference>
<keyword evidence="12" id="KW-1185">Reference proteome</keyword>
<feature type="compositionally biased region" description="Basic and acidic residues" evidence="7">
    <location>
        <begin position="102"/>
        <end position="162"/>
    </location>
</feature>
<dbReference type="SMART" id="SM00490">
    <property type="entry name" value="HELICc"/>
    <property type="match status" value="1"/>
</dbReference>
<dbReference type="InterPro" id="IPR014001">
    <property type="entry name" value="Helicase_ATP-bd"/>
</dbReference>
<reference evidence="11 12" key="1">
    <citation type="submission" date="2018-11" db="EMBL/GenBank/DDBJ databases">
        <title>YIM 102482-1 draft genome.</title>
        <authorList>
            <person name="Li G."/>
            <person name="Jiang Y."/>
        </authorList>
    </citation>
    <scope>NUCLEOTIDE SEQUENCE [LARGE SCALE GENOMIC DNA]</scope>
    <source>
        <strain evidence="11 12">YIM 102482-1</strain>
    </source>
</reference>
<feature type="domain" description="Helicase ATP-binding" evidence="8">
    <location>
        <begin position="228"/>
        <end position="406"/>
    </location>
</feature>
<evidence type="ECO:0000313" key="11">
    <source>
        <dbReference type="EMBL" id="RRJ87051.1"/>
    </source>
</evidence>
<dbReference type="OrthoDB" id="9805696at2"/>
<evidence type="ECO:0000259" key="10">
    <source>
        <dbReference type="PROSITE" id="PS51195"/>
    </source>
</evidence>
<dbReference type="CDD" id="cd00268">
    <property type="entry name" value="DEADc"/>
    <property type="match status" value="1"/>
</dbReference>
<proteinExistence type="inferred from homology"/>
<dbReference type="GO" id="GO:0003676">
    <property type="term" value="F:nucleic acid binding"/>
    <property type="evidence" value="ECO:0007669"/>
    <property type="project" value="InterPro"/>
</dbReference>
<accession>A0A3P3VW69</accession>
<dbReference type="GO" id="GO:0005524">
    <property type="term" value="F:ATP binding"/>
    <property type="evidence" value="ECO:0007669"/>
    <property type="project" value="UniProtKB-KW"/>
</dbReference>
<name>A0A3P3VW69_9MICO</name>
<dbReference type="PANTHER" id="PTHR47959">
    <property type="entry name" value="ATP-DEPENDENT RNA HELICASE RHLE-RELATED"/>
    <property type="match status" value="1"/>
</dbReference>
<dbReference type="PANTHER" id="PTHR47959:SF13">
    <property type="entry name" value="ATP-DEPENDENT RNA HELICASE RHLE"/>
    <property type="match status" value="1"/>
</dbReference>
<evidence type="ECO:0000256" key="3">
    <source>
        <dbReference type="ARBA" id="ARBA00022806"/>
    </source>
</evidence>
<evidence type="ECO:0000256" key="2">
    <source>
        <dbReference type="ARBA" id="ARBA00022801"/>
    </source>
</evidence>
<organism evidence="11 12">
    <name type="scientific">Gulosibacter macacae</name>
    <dbReference type="NCBI Taxonomy" id="2488791"/>
    <lineage>
        <taxon>Bacteria</taxon>
        <taxon>Bacillati</taxon>
        <taxon>Actinomycetota</taxon>
        <taxon>Actinomycetes</taxon>
        <taxon>Micrococcales</taxon>
        <taxon>Microbacteriaceae</taxon>
        <taxon>Gulosibacter</taxon>
    </lineage>
</organism>
<keyword evidence="1" id="KW-0547">Nucleotide-binding</keyword>
<evidence type="ECO:0000259" key="8">
    <source>
        <dbReference type="PROSITE" id="PS51192"/>
    </source>
</evidence>
<dbReference type="InterPro" id="IPR011545">
    <property type="entry name" value="DEAD/DEAH_box_helicase_dom"/>
</dbReference>
<dbReference type="InterPro" id="IPR001650">
    <property type="entry name" value="Helicase_C-like"/>
</dbReference>
<dbReference type="GO" id="GO:0003724">
    <property type="term" value="F:RNA helicase activity"/>
    <property type="evidence" value="ECO:0007669"/>
    <property type="project" value="InterPro"/>
</dbReference>
<feature type="region of interest" description="Disordered" evidence="7">
    <location>
        <begin position="1"/>
        <end position="175"/>
    </location>
</feature>
<dbReference type="SMART" id="SM00487">
    <property type="entry name" value="DEXDc"/>
    <property type="match status" value="1"/>
</dbReference>
<dbReference type="Proteomes" id="UP000274391">
    <property type="component" value="Unassembled WGS sequence"/>
</dbReference>
<feature type="domain" description="DEAD-box RNA helicase Q" evidence="10">
    <location>
        <begin position="197"/>
        <end position="225"/>
    </location>
</feature>
<keyword evidence="4" id="KW-0067">ATP-binding</keyword>
<evidence type="ECO:0000256" key="6">
    <source>
        <dbReference type="PROSITE-ProRule" id="PRU00552"/>
    </source>
</evidence>
<comment type="caution">
    <text evidence="11">The sequence shown here is derived from an EMBL/GenBank/DDBJ whole genome shotgun (WGS) entry which is preliminary data.</text>
</comment>
<dbReference type="GO" id="GO:0016787">
    <property type="term" value="F:hydrolase activity"/>
    <property type="evidence" value="ECO:0007669"/>
    <property type="project" value="UniProtKB-KW"/>
</dbReference>
<feature type="short sequence motif" description="Q motif" evidence="6">
    <location>
        <begin position="197"/>
        <end position="225"/>
    </location>
</feature>
<keyword evidence="3 11" id="KW-0347">Helicase</keyword>
<feature type="domain" description="Helicase C-terminal" evidence="9">
    <location>
        <begin position="428"/>
        <end position="576"/>
    </location>
</feature>
<dbReference type="SUPFAM" id="SSF52540">
    <property type="entry name" value="P-loop containing nucleoside triphosphate hydrolases"/>
    <property type="match status" value="1"/>
</dbReference>
<dbReference type="InterPro" id="IPR050079">
    <property type="entry name" value="DEAD_box_RNA_helicase"/>
</dbReference>
<evidence type="ECO:0000256" key="7">
    <source>
        <dbReference type="SAM" id="MobiDB-lite"/>
    </source>
</evidence>
<dbReference type="PROSITE" id="PS51195">
    <property type="entry name" value="Q_MOTIF"/>
    <property type="match status" value="1"/>
</dbReference>
<dbReference type="InterPro" id="IPR014014">
    <property type="entry name" value="RNA_helicase_DEAD_Q_motif"/>
</dbReference>
<dbReference type="Pfam" id="PF00270">
    <property type="entry name" value="DEAD"/>
    <property type="match status" value="1"/>
</dbReference>
<dbReference type="RefSeq" id="WP_124971728.1">
    <property type="nucleotide sequence ID" value="NZ_RQVS01000006.1"/>
</dbReference>
<feature type="compositionally biased region" description="Basic and acidic residues" evidence="7">
    <location>
        <begin position="77"/>
        <end position="88"/>
    </location>
</feature>
<dbReference type="InterPro" id="IPR027417">
    <property type="entry name" value="P-loop_NTPase"/>
</dbReference>
<gene>
    <name evidence="11" type="ORF">EG850_06520</name>
</gene>
<sequence>MAKRGGYKPAKNYQPKQKPKRQAREGVASGDYRDRIGRGGRRDGAGQQGASGEQSARSGEQDARGRKGASGHNAAHGRQDAPGHRGAESIRGGDAPARAARGGRDEAPRGDRARRAEARARQQARDARERRSADRDLAASERAAERRATASDRGAHQGEQHTQRTPGASGHRDGKREDVVLERLEGTAITAAEAEGVTFAELGVDERIVEALATLGAVNPFPIQVATIPDILGGRNVLGRGRTGSGKTIAFGAGLVQKLLTMRSSGKKAIGRAPKALILANTRELALQIDDTVQPLARAVGLYTTQLYGGVPYAKQQTALKRGVDIVIGTPGRIEDLARRGDLDLTQIAITVLDEADEMCDMGFLEPVQRILTQTRSNGQRLMFSATLDAAVRQLVEQFLPRPAVHEVAGEEARGDIEHRVLVVDRYDKEAVVAQLAGSGGKVLVFTRTRAGAEHYAEVLADYGVPAVALHGDLTQARRTRNLAELTRGRVNVLVATDVAARGIHIDDVRLVVQADPPDEYKTYLHRAGRTGRAGNRGTVVTVIAPSRRRRMEELLERAEISAPLQPAAPGGRELDEFAL</sequence>
<evidence type="ECO:0000256" key="4">
    <source>
        <dbReference type="ARBA" id="ARBA00022840"/>
    </source>
</evidence>
<dbReference type="Pfam" id="PF00271">
    <property type="entry name" value="Helicase_C"/>
    <property type="match status" value="1"/>
</dbReference>
<evidence type="ECO:0000256" key="1">
    <source>
        <dbReference type="ARBA" id="ARBA00022741"/>
    </source>
</evidence>
<dbReference type="AlphaFoldDB" id="A0A3P3VW69"/>
<evidence type="ECO:0000256" key="5">
    <source>
        <dbReference type="ARBA" id="ARBA00038437"/>
    </source>
</evidence>
<dbReference type="Gene3D" id="3.40.50.300">
    <property type="entry name" value="P-loop containing nucleotide triphosphate hydrolases"/>
    <property type="match status" value="2"/>
</dbReference>
<dbReference type="PROSITE" id="PS51192">
    <property type="entry name" value="HELICASE_ATP_BIND_1"/>
    <property type="match status" value="1"/>
</dbReference>
<feature type="compositionally biased region" description="Basic and acidic residues" evidence="7">
    <location>
        <begin position="31"/>
        <end position="44"/>
    </location>
</feature>